<dbReference type="AlphaFoldDB" id="A0A7W4YEK3"/>
<evidence type="ECO:0000313" key="1">
    <source>
        <dbReference type="EMBL" id="MBB2956613.1"/>
    </source>
</evidence>
<name>A0A7W4YEK3_9MICO</name>
<comment type="caution">
    <text evidence="1">The sequence shown here is derived from an EMBL/GenBank/DDBJ whole genome shotgun (WGS) entry which is preliminary data.</text>
</comment>
<accession>A0A7W4YEK3</accession>
<gene>
    <name evidence="1" type="ORF">FHX72_000725</name>
</gene>
<dbReference type="Proteomes" id="UP000545286">
    <property type="component" value="Unassembled WGS sequence"/>
</dbReference>
<sequence>MQENRALDIIEGRRPAKKARFVKTSGQKTTLDTASLERARALVGLKGYVTNITADVMPPAEVWSAAMFSDCPQPECDDFYAANVSGP</sequence>
<evidence type="ECO:0000313" key="2">
    <source>
        <dbReference type="Proteomes" id="UP000545286"/>
    </source>
</evidence>
<reference evidence="1 2" key="1">
    <citation type="submission" date="2020-08" db="EMBL/GenBank/DDBJ databases">
        <title>Sequencing the genomes of 1000 actinobacteria strains.</title>
        <authorList>
            <person name="Klenk H.-P."/>
        </authorList>
    </citation>
    <scope>NUCLEOTIDE SEQUENCE [LARGE SCALE GENOMIC DNA]</scope>
    <source>
        <strain evidence="1 2">DSM 20419</strain>
    </source>
</reference>
<dbReference type="EMBL" id="JACHWJ010000001">
    <property type="protein sequence ID" value="MBB2956613.1"/>
    <property type="molecule type" value="Genomic_DNA"/>
</dbReference>
<keyword evidence="2" id="KW-1185">Reference proteome</keyword>
<proteinExistence type="predicted"/>
<organism evidence="1 2">
    <name type="scientific">Pseudoclavibacter helvolus</name>
    <dbReference type="NCBI Taxonomy" id="255205"/>
    <lineage>
        <taxon>Bacteria</taxon>
        <taxon>Bacillati</taxon>
        <taxon>Actinomycetota</taxon>
        <taxon>Actinomycetes</taxon>
        <taxon>Micrococcales</taxon>
        <taxon>Microbacteriaceae</taxon>
        <taxon>Pseudoclavibacter</taxon>
    </lineage>
</organism>
<protein>
    <submittedName>
        <fullName evidence="1">Uncharacterized protein</fullName>
    </submittedName>
</protein>